<organism evidence="9 10">
    <name type="scientific">Chlorella sorokiniana</name>
    <name type="common">Freshwater green alga</name>
    <dbReference type="NCBI Taxonomy" id="3076"/>
    <lineage>
        <taxon>Eukaryota</taxon>
        <taxon>Viridiplantae</taxon>
        <taxon>Chlorophyta</taxon>
        <taxon>core chlorophytes</taxon>
        <taxon>Trebouxiophyceae</taxon>
        <taxon>Chlorellales</taxon>
        <taxon>Chlorellaceae</taxon>
        <taxon>Chlorella clade</taxon>
        <taxon>Chlorella</taxon>
    </lineage>
</organism>
<evidence type="ECO:0000256" key="4">
    <source>
        <dbReference type="ARBA" id="ARBA00022692"/>
    </source>
</evidence>
<comment type="subcellular location">
    <subcellularLocation>
        <location evidence="1">Endomembrane system</location>
        <topology evidence="1">Multi-pass membrane protein</topology>
    </subcellularLocation>
</comment>
<feature type="transmembrane region" description="Helical" evidence="8">
    <location>
        <begin position="524"/>
        <end position="542"/>
    </location>
</feature>
<dbReference type="InterPro" id="IPR006043">
    <property type="entry name" value="NCS2"/>
</dbReference>
<feature type="transmembrane region" description="Helical" evidence="8">
    <location>
        <begin position="461"/>
        <end position="485"/>
    </location>
</feature>
<keyword evidence="5 8" id="KW-1133">Transmembrane helix</keyword>
<protein>
    <submittedName>
        <fullName evidence="9">Adenine guanine permease AZG1</fullName>
    </submittedName>
</protein>
<dbReference type="PANTHER" id="PTHR43337:SF1">
    <property type="entry name" value="XANTHINE_URACIL PERMEASE C887.17-RELATED"/>
    <property type="match status" value="1"/>
</dbReference>
<keyword evidence="4 8" id="KW-0812">Transmembrane</keyword>
<feature type="transmembrane region" description="Helical" evidence="8">
    <location>
        <begin position="164"/>
        <end position="182"/>
    </location>
</feature>
<dbReference type="GO" id="GO:0005345">
    <property type="term" value="F:purine nucleobase transmembrane transporter activity"/>
    <property type="evidence" value="ECO:0007669"/>
    <property type="project" value="TreeGrafter"/>
</dbReference>
<feature type="transmembrane region" description="Helical" evidence="8">
    <location>
        <begin position="497"/>
        <end position="518"/>
    </location>
</feature>
<feature type="compositionally biased region" description="Gly residues" evidence="7">
    <location>
        <begin position="968"/>
        <end position="979"/>
    </location>
</feature>
<feature type="compositionally biased region" description="Low complexity" evidence="7">
    <location>
        <begin position="1130"/>
        <end position="1140"/>
    </location>
</feature>
<feature type="transmembrane region" description="Helical" evidence="8">
    <location>
        <begin position="353"/>
        <end position="374"/>
    </location>
</feature>
<feature type="compositionally biased region" description="Low complexity" evidence="7">
    <location>
        <begin position="1164"/>
        <end position="1184"/>
    </location>
</feature>
<feature type="compositionally biased region" description="Low complexity" evidence="7">
    <location>
        <begin position="1238"/>
        <end position="1301"/>
    </location>
</feature>
<feature type="transmembrane region" description="Helical" evidence="8">
    <location>
        <begin position="572"/>
        <end position="589"/>
    </location>
</feature>
<keyword evidence="6 8" id="KW-0472">Membrane</keyword>
<feature type="transmembrane region" description="Helical" evidence="8">
    <location>
        <begin position="248"/>
        <end position="265"/>
    </location>
</feature>
<feature type="compositionally biased region" description="Acidic residues" evidence="7">
    <location>
        <begin position="1"/>
        <end position="12"/>
    </location>
</feature>
<dbReference type="GO" id="GO:0015853">
    <property type="term" value="P:adenine transport"/>
    <property type="evidence" value="ECO:0007669"/>
    <property type="project" value="TreeGrafter"/>
</dbReference>
<feature type="region of interest" description="Disordered" evidence="7">
    <location>
        <begin position="846"/>
        <end position="865"/>
    </location>
</feature>
<feature type="transmembrane region" description="Helical" evidence="8">
    <location>
        <begin position="217"/>
        <end position="236"/>
    </location>
</feature>
<dbReference type="GO" id="GO:0012505">
    <property type="term" value="C:endomembrane system"/>
    <property type="evidence" value="ECO:0007669"/>
    <property type="project" value="UniProtKB-SubCell"/>
</dbReference>
<feature type="transmembrane region" description="Helical" evidence="8">
    <location>
        <begin position="389"/>
        <end position="406"/>
    </location>
</feature>
<feature type="compositionally biased region" description="Basic and acidic residues" evidence="7">
    <location>
        <begin position="1185"/>
        <end position="1209"/>
    </location>
</feature>
<gene>
    <name evidence="9" type="ORF">C2E21_9481</name>
</gene>
<feature type="region of interest" description="Disordered" evidence="7">
    <location>
        <begin position="1009"/>
        <end position="1039"/>
    </location>
</feature>
<sequence length="1413" mass="147637">MSEPNGYDDDSELSSSEPPPTLWERLGDAVRAGASAVAGSAAAAATGVRDGAEAVRDGWHKGTHRADKWAANGVVGRAFQFKQRNAKFCTELRAGLITFLMVSYILAVNPTILATTGGTCDPETVCGVNPATNVTYYDELGPQCLANPDDPSANQCMTQLVRSLVTATAAASLISTFFIGYFGNLPLALAPGIGINAYVAYQVVGQFGDGELSYQQAMTAIFIEGWIFMILSVTGVRGGIVKFMPKSIAMASSVGIGMLLAFTGLRNLGLITFDSATLVTLGGCPVSHRNYLYAFPERLTPDTFPTYDVADLPAPATVYGCMDETMRSPAMWLGIAGGFLMCILLYTGIKGSLIIGIAFVTIISWIPGHGASYLGSSSPIPGGEQRMDVFKQVVAAPSLSATGLAWDWSAFKDGRTWLVLFTFLYIDLLDCTGTLLSMARLLDFSMPGFLTETMEFPGQMWAFLSDGIGIVTGSMMGTTPLTVYIESAAGIEDGGRTGLTALVVSFFFLVSLFFSPIIASIPPYATGPALVLVGTILLGHIAHIEWDDIGVAVPAFLTMVLMPFTYSVAYGVIAGLASYVAIHGPFWAWDYFRKRWRGGGATAESPRHARRLKRRMTGYHMRKTFGPPEAPPSRADSFVGMPGYQDSYHSQDTHRSGLPVTMMMGGGAAMGGIHGPGSHAGSVIGRSNPPSVAGFPLEGSTRGAAAAAAMLRGSIHAGASADGELPPPPSGVALMRKSYSMTAGRGTETAPAAVGAAAAALGFGRAGPRSLPVPYRAGARGLTDSGTPYIATSAVQRLGGRSLGHNLSMGALRGSGQGGSSSPVPPKPGDFARLRSKTFSHGLSALTADDDLRQQHSSSDHGGQLYQQYMQGRGRGTTGSEEGDMEGQPSFKLFGDVAPLALEGSGPARVSSELEDRRRSFKLFGEVEPMALSNSGAVGGSSELEDRRKSFKLFGDVEPMALSTSGAIGSGPFGSGPTGSGEADLQGQRSFRLFGDVEPLALSTSGAIEGLAADGSGGGGEDRGAPGGDSSKPELEPEQSYRLFGMSPLRISASLTFQDGSASMAHTSSFRLPTSSSDMERDVTADLTFGSASGRRTPQLFRDSMERARHGSTAYTDARAQTPEGGSLLAQAATQAAQAARRPSFGDSPAAGEAGGAEEEEEQQQQQQQQQQQAGGEGLGSPEPGLRRLSSEEQRAEDERHAAVYDKLVRTLSRNSLRGRSPAPRPVGQGDESAENGSVRSLSRSSSLAGQRGQLRSSSLAAAAHQLARLSSQGEVASPQSGSGAPSPVRLGRLSSAGGVPSPVPPVLARISSQAGTPETSQPTSPVRAAERHPALPPSPFGGELPRHLRHVQSMPPQPPGASAGAPPPQPFDAPAETRSAPHELRGAHLAAELDPYCSRYLSGLVGDDEEAG</sequence>
<proteinExistence type="inferred from homology"/>
<feature type="region of interest" description="Disordered" evidence="7">
    <location>
        <begin position="806"/>
        <end position="834"/>
    </location>
</feature>
<accession>A0A2P6TBB2</accession>
<feature type="compositionally biased region" description="Polar residues" evidence="7">
    <location>
        <begin position="1062"/>
        <end position="1077"/>
    </location>
</feature>
<evidence type="ECO:0000256" key="3">
    <source>
        <dbReference type="ARBA" id="ARBA00022448"/>
    </source>
</evidence>
<dbReference type="OrthoDB" id="431212at2759"/>
<dbReference type="GO" id="GO:0005886">
    <property type="term" value="C:plasma membrane"/>
    <property type="evidence" value="ECO:0007669"/>
    <property type="project" value="TreeGrafter"/>
</dbReference>
<name>A0A2P6TBB2_CHLSO</name>
<feature type="transmembrane region" description="Helical" evidence="8">
    <location>
        <begin position="418"/>
        <end position="441"/>
    </location>
</feature>
<dbReference type="InterPro" id="IPR045018">
    <property type="entry name" value="Azg-like"/>
</dbReference>
<evidence type="ECO:0000313" key="9">
    <source>
        <dbReference type="EMBL" id="PRW05836.1"/>
    </source>
</evidence>
<keyword evidence="3" id="KW-0813">Transport</keyword>
<dbReference type="Proteomes" id="UP000239899">
    <property type="component" value="Unassembled WGS sequence"/>
</dbReference>
<evidence type="ECO:0000256" key="2">
    <source>
        <dbReference type="ARBA" id="ARBA00005697"/>
    </source>
</evidence>
<dbReference type="GO" id="GO:0015854">
    <property type="term" value="P:guanine transport"/>
    <property type="evidence" value="ECO:0007669"/>
    <property type="project" value="TreeGrafter"/>
</dbReference>
<evidence type="ECO:0000256" key="1">
    <source>
        <dbReference type="ARBA" id="ARBA00004127"/>
    </source>
</evidence>
<dbReference type="STRING" id="3076.A0A2P6TBB2"/>
<feature type="region of interest" description="Disordered" evidence="7">
    <location>
        <begin position="966"/>
        <end position="985"/>
    </location>
</feature>
<feature type="region of interest" description="Disordered" evidence="7">
    <location>
        <begin position="1062"/>
        <end position="1388"/>
    </location>
</feature>
<dbReference type="PANTHER" id="PTHR43337">
    <property type="entry name" value="XANTHINE/URACIL PERMEASE C887.17-RELATED"/>
    <property type="match status" value="1"/>
</dbReference>
<dbReference type="Pfam" id="PF00860">
    <property type="entry name" value="Xan_ur_permease"/>
    <property type="match status" value="2"/>
</dbReference>
<comment type="caution">
    <text evidence="9">The sequence shown here is derived from an EMBL/GenBank/DDBJ whole genome shotgun (WGS) entry which is preliminary data.</text>
</comment>
<evidence type="ECO:0000256" key="7">
    <source>
        <dbReference type="SAM" id="MobiDB-lite"/>
    </source>
</evidence>
<feature type="compositionally biased region" description="Polar residues" evidence="7">
    <location>
        <begin position="1311"/>
        <end position="1325"/>
    </location>
</feature>
<feature type="compositionally biased region" description="Pro residues" evidence="7">
    <location>
        <begin position="1356"/>
        <end position="1372"/>
    </location>
</feature>
<dbReference type="EMBL" id="LHPG02000028">
    <property type="protein sequence ID" value="PRW05836.1"/>
    <property type="molecule type" value="Genomic_DNA"/>
</dbReference>
<evidence type="ECO:0000256" key="5">
    <source>
        <dbReference type="ARBA" id="ARBA00022989"/>
    </source>
</evidence>
<comment type="similarity">
    <text evidence="2">Belongs to the nucleobase:cation symporter-2 (NCS2) (TC 2.A.40) family. Azg-like subfamily.</text>
</comment>
<feature type="region of interest" description="Disordered" evidence="7">
    <location>
        <begin position="1"/>
        <end position="23"/>
    </location>
</feature>
<evidence type="ECO:0000256" key="6">
    <source>
        <dbReference type="ARBA" id="ARBA00023136"/>
    </source>
</evidence>
<feature type="compositionally biased region" description="Polar residues" evidence="7">
    <location>
        <begin position="855"/>
        <end position="865"/>
    </location>
</feature>
<keyword evidence="10" id="KW-1185">Reference proteome</keyword>
<evidence type="ECO:0000313" key="10">
    <source>
        <dbReference type="Proteomes" id="UP000239899"/>
    </source>
</evidence>
<feature type="transmembrane region" description="Helical" evidence="8">
    <location>
        <begin position="329"/>
        <end position="346"/>
    </location>
</feature>
<reference evidence="9 10" key="1">
    <citation type="journal article" date="2018" name="Plant J.">
        <title>Genome sequences of Chlorella sorokiniana UTEX 1602 and Micractinium conductrix SAG 241.80: implications to maltose excretion by a green alga.</title>
        <authorList>
            <person name="Arriola M.B."/>
            <person name="Velmurugan N."/>
            <person name="Zhang Y."/>
            <person name="Plunkett M.H."/>
            <person name="Hondzo H."/>
            <person name="Barney B.M."/>
        </authorList>
    </citation>
    <scope>NUCLEOTIDE SEQUENCE [LARGE SCALE GENOMIC DNA]</scope>
    <source>
        <strain evidence="10">UTEX 1602</strain>
    </source>
</reference>
<evidence type="ECO:0000256" key="8">
    <source>
        <dbReference type="SAM" id="Phobius"/>
    </source>
</evidence>